<dbReference type="EMBL" id="UINC01171018">
    <property type="protein sequence ID" value="SVD75353.1"/>
    <property type="molecule type" value="Genomic_DNA"/>
</dbReference>
<gene>
    <name evidence="1" type="ORF">METZ01_LOCUS428207</name>
</gene>
<dbReference type="AlphaFoldDB" id="A0A382XWI9"/>
<proteinExistence type="predicted"/>
<protein>
    <submittedName>
        <fullName evidence="1">Uncharacterized protein</fullName>
    </submittedName>
</protein>
<sequence>MNVFKQKKKKANNEIRTRDLSLTKRVLYQLSYIGSVVYCFLKQFLFDSNPSDEIKKMRRPGIEPGPPAWKAGILTTELSTHVIDRI</sequence>
<evidence type="ECO:0000313" key="1">
    <source>
        <dbReference type="EMBL" id="SVD75353.1"/>
    </source>
</evidence>
<name>A0A382XWI9_9ZZZZ</name>
<organism evidence="1">
    <name type="scientific">marine metagenome</name>
    <dbReference type="NCBI Taxonomy" id="408172"/>
    <lineage>
        <taxon>unclassified sequences</taxon>
        <taxon>metagenomes</taxon>
        <taxon>ecological metagenomes</taxon>
    </lineage>
</organism>
<reference evidence="1" key="1">
    <citation type="submission" date="2018-05" db="EMBL/GenBank/DDBJ databases">
        <authorList>
            <person name="Lanie J.A."/>
            <person name="Ng W.-L."/>
            <person name="Kazmierczak K.M."/>
            <person name="Andrzejewski T.M."/>
            <person name="Davidsen T.M."/>
            <person name="Wayne K.J."/>
            <person name="Tettelin H."/>
            <person name="Glass J.I."/>
            <person name="Rusch D."/>
            <person name="Podicherti R."/>
            <person name="Tsui H.-C.T."/>
            <person name="Winkler M.E."/>
        </authorList>
    </citation>
    <scope>NUCLEOTIDE SEQUENCE</scope>
</reference>
<dbReference type="AntiFam" id="ANF00012">
    <property type="entry name" value="tRNA translation"/>
</dbReference>
<accession>A0A382XWI9</accession>